<feature type="domain" description="Ferritin/DPS" evidence="3">
    <location>
        <begin position="11"/>
        <end position="151"/>
    </location>
</feature>
<dbReference type="GO" id="GO:0016722">
    <property type="term" value="F:oxidoreductase activity, acting on metal ions"/>
    <property type="evidence" value="ECO:0007669"/>
    <property type="project" value="InterPro"/>
</dbReference>
<dbReference type="GO" id="GO:0008199">
    <property type="term" value="F:ferric iron binding"/>
    <property type="evidence" value="ECO:0007669"/>
    <property type="project" value="InterPro"/>
</dbReference>
<comment type="similarity">
    <text evidence="1 2">Belongs to the Dps family.</text>
</comment>
<protein>
    <submittedName>
        <fullName evidence="4">General stress protein 20U</fullName>
    </submittedName>
</protein>
<dbReference type="InterPro" id="IPR009078">
    <property type="entry name" value="Ferritin-like_SF"/>
</dbReference>
<dbReference type="SUPFAM" id="SSF47240">
    <property type="entry name" value="Ferritin-like"/>
    <property type="match status" value="1"/>
</dbReference>
<dbReference type="PANTHER" id="PTHR42932:SF1">
    <property type="entry name" value="GENERAL STRESS PROTEIN 20U"/>
    <property type="match status" value="1"/>
</dbReference>
<sequence length="154" mass="17449">MAQVKEKTQVIEALNKQLANNTVLWTKLHNYHWYVKGPNFFSLHAKFEELYDATGIYVDDIAERILTIGGEPVAKLTEVLEESSIEEGEYGIDAKQMVKQLTEDFEVLSAELNQGVKTAEDAGDDRTADMFIAMAQDIEKNNWMLKAYLGDDVK</sequence>
<dbReference type="PRINTS" id="PR01346">
    <property type="entry name" value="HELNAPAPROT"/>
</dbReference>
<accession>A0A078M9D9</accession>
<evidence type="ECO:0000256" key="1">
    <source>
        <dbReference type="ARBA" id="ARBA00009497"/>
    </source>
</evidence>
<evidence type="ECO:0000313" key="4">
    <source>
        <dbReference type="EMBL" id="CEA01271.1"/>
    </source>
</evidence>
<dbReference type="InterPro" id="IPR023188">
    <property type="entry name" value="DPS_DNA-bd_CS"/>
</dbReference>
<reference evidence="4 5" key="1">
    <citation type="submission" date="2014-07" db="EMBL/GenBank/DDBJ databases">
        <authorList>
            <person name="Urmite Genomes Urmite Genomes"/>
        </authorList>
    </citation>
    <scope>NUCLEOTIDE SEQUENCE [LARGE SCALE GENOMIC DNA]</scope>
    <source>
        <strain evidence="4 5">13MG44_air</strain>
    </source>
</reference>
<dbReference type="PIRSF" id="PIRSF005900">
    <property type="entry name" value="Dps"/>
    <property type="match status" value="1"/>
</dbReference>
<proteinExistence type="inferred from homology"/>
<dbReference type="CDD" id="cd01043">
    <property type="entry name" value="DPS"/>
    <property type="match status" value="1"/>
</dbReference>
<keyword evidence="5" id="KW-1185">Reference proteome</keyword>
<dbReference type="EMBL" id="CCSE01000001">
    <property type="protein sequence ID" value="CEA01271.1"/>
    <property type="molecule type" value="Genomic_DNA"/>
</dbReference>
<evidence type="ECO:0000259" key="3">
    <source>
        <dbReference type="Pfam" id="PF00210"/>
    </source>
</evidence>
<dbReference type="PANTHER" id="PTHR42932">
    <property type="entry name" value="GENERAL STRESS PROTEIN 20U"/>
    <property type="match status" value="1"/>
</dbReference>
<dbReference type="PROSITE" id="PS00818">
    <property type="entry name" value="DPS_1"/>
    <property type="match status" value="1"/>
</dbReference>
<dbReference type="Proteomes" id="UP000044136">
    <property type="component" value="Unassembled WGS sequence"/>
</dbReference>
<dbReference type="STRING" id="1461582.BN1048_01315"/>
<dbReference type="InterPro" id="IPR002177">
    <property type="entry name" value="DPS_DNA-bd"/>
</dbReference>
<gene>
    <name evidence="4" type="primary">dps</name>
    <name evidence="4" type="ORF">BN1048_01315</name>
</gene>
<dbReference type="Gene3D" id="1.20.1260.10">
    <property type="match status" value="1"/>
</dbReference>
<dbReference type="HOGENOM" id="CLU_098183_2_2_9"/>
<dbReference type="AlphaFoldDB" id="A0A078M9D9"/>
<dbReference type="PROSITE" id="PS00819">
    <property type="entry name" value="DPS_2"/>
    <property type="match status" value="1"/>
</dbReference>
<organism evidence="4 5">
    <name type="scientific">Jeotgalicoccus saudimassiliensis</name>
    <dbReference type="NCBI Taxonomy" id="1461582"/>
    <lineage>
        <taxon>Bacteria</taxon>
        <taxon>Bacillati</taxon>
        <taxon>Bacillota</taxon>
        <taxon>Bacilli</taxon>
        <taxon>Bacillales</taxon>
        <taxon>Staphylococcaceae</taxon>
        <taxon>Jeotgalicoccus</taxon>
    </lineage>
</organism>
<dbReference type="RefSeq" id="WP_035809601.1">
    <property type="nucleotide sequence ID" value="NZ_CCSE01000001.1"/>
</dbReference>
<dbReference type="Pfam" id="PF00210">
    <property type="entry name" value="Ferritin"/>
    <property type="match status" value="1"/>
</dbReference>
<dbReference type="InterPro" id="IPR008331">
    <property type="entry name" value="Ferritin_DPS_dom"/>
</dbReference>
<name>A0A078M9D9_9STAP</name>
<evidence type="ECO:0000256" key="2">
    <source>
        <dbReference type="RuleBase" id="RU003875"/>
    </source>
</evidence>
<dbReference type="InterPro" id="IPR012347">
    <property type="entry name" value="Ferritin-like"/>
</dbReference>
<dbReference type="eggNOG" id="COG0783">
    <property type="taxonomic scope" value="Bacteria"/>
</dbReference>
<evidence type="ECO:0000313" key="5">
    <source>
        <dbReference type="Proteomes" id="UP000044136"/>
    </source>
</evidence>
<dbReference type="OrthoDB" id="9797023at2"/>